<dbReference type="WBParaSite" id="BTMF_0001420901-mRNA-1">
    <property type="protein sequence ID" value="BTMF_0001420901-mRNA-1"/>
    <property type="gene ID" value="BTMF_0001420901"/>
</dbReference>
<evidence type="ECO:0000313" key="1">
    <source>
        <dbReference type="WBParaSite" id="BTMF_0001420901-mRNA-1"/>
    </source>
</evidence>
<protein>
    <submittedName>
        <fullName evidence="1">Cytochrome oxidase subunit I</fullName>
    </submittedName>
</protein>
<proteinExistence type="predicted"/>
<sequence>LLSPSFFHNFWTSFWIKPLLKSSFNAYFMTK</sequence>
<reference evidence="1" key="1">
    <citation type="submission" date="2017-02" db="UniProtKB">
        <authorList>
            <consortium name="WormBaseParasite"/>
        </authorList>
    </citation>
    <scope>IDENTIFICATION</scope>
</reference>
<accession>A0A0R3R2G9</accession>
<dbReference type="AlphaFoldDB" id="A0A0R3R2G9"/>
<organism evidence="1">
    <name type="scientific">Brugia timori</name>
    <dbReference type="NCBI Taxonomy" id="42155"/>
    <lineage>
        <taxon>Eukaryota</taxon>
        <taxon>Metazoa</taxon>
        <taxon>Ecdysozoa</taxon>
        <taxon>Nematoda</taxon>
        <taxon>Chromadorea</taxon>
        <taxon>Rhabditida</taxon>
        <taxon>Spirurina</taxon>
        <taxon>Spiruromorpha</taxon>
        <taxon>Filarioidea</taxon>
        <taxon>Onchocercidae</taxon>
        <taxon>Brugia</taxon>
    </lineage>
</organism>
<name>A0A0R3R2G9_9BILA</name>